<evidence type="ECO:0000256" key="7">
    <source>
        <dbReference type="ARBA" id="ARBA00022989"/>
    </source>
</evidence>
<evidence type="ECO:0000259" key="11">
    <source>
        <dbReference type="PROSITE" id="PS50893"/>
    </source>
</evidence>
<feature type="transmembrane region" description="Helical" evidence="10">
    <location>
        <begin position="479"/>
        <end position="500"/>
    </location>
</feature>
<dbReference type="CDD" id="cd03230">
    <property type="entry name" value="ABC_DR_subfamily_A"/>
    <property type="match status" value="1"/>
</dbReference>
<dbReference type="PANTHER" id="PTHR42711">
    <property type="entry name" value="ABC TRANSPORTER ATP-BINDING PROTEIN"/>
    <property type="match status" value="1"/>
</dbReference>
<evidence type="ECO:0000256" key="1">
    <source>
        <dbReference type="ARBA" id="ARBA00004141"/>
    </source>
</evidence>
<dbReference type="PANTHER" id="PTHR42711:SF5">
    <property type="entry name" value="ABC TRANSPORTER ATP-BINDING PROTEIN NATA"/>
    <property type="match status" value="1"/>
</dbReference>
<keyword evidence="13" id="KW-1185">Reference proteome</keyword>
<dbReference type="InterPro" id="IPR050763">
    <property type="entry name" value="ABC_transporter_ATP-binding"/>
</dbReference>
<feature type="transmembrane region" description="Helical" evidence="10">
    <location>
        <begin position="359"/>
        <end position="380"/>
    </location>
</feature>
<evidence type="ECO:0000256" key="4">
    <source>
        <dbReference type="ARBA" id="ARBA00022692"/>
    </source>
</evidence>
<dbReference type="InterPro" id="IPR003439">
    <property type="entry name" value="ABC_transporter-like_ATP-bd"/>
</dbReference>
<dbReference type="Gene3D" id="3.40.50.300">
    <property type="entry name" value="P-loop containing nucleotide triphosphate hydrolases"/>
    <property type="match status" value="1"/>
</dbReference>
<dbReference type="SMART" id="SM00382">
    <property type="entry name" value="AAA"/>
    <property type="match status" value="1"/>
</dbReference>
<dbReference type="Pfam" id="PF01061">
    <property type="entry name" value="ABC2_membrane"/>
    <property type="match status" value="1"/>
</dbReference>
<keyword evidence="7 10" id="KW-1133">Transmembrane helix</keyword>
<dbReference type="SUPFAM" id="SSF52540">
    <property type="entry name" value="P-loop containing nucleoside triphosphate hydrolases"/>
    <property type="match status" value="1"/>
</dbReference>
<keyword evidence="3" id="KW-0813">Transport</keyword>
<evidence type="ECO:0000256" key="2">
    <source>
        <dbReference type="ARBA" id="ARBA00005417"/>
    </source>
</evidence>
<feature type="transmembrane region" description="Helical" evidence="10">
    <location>
        <begin position="325"/>
        <end position="347"/>
    </location>
</feature>
<evidence type="ECO:0000256" key="8">
    <source>
        <dbReference type="ARBA" id="ARBA00023136"/>
    </source>
</evidence>
<organism evidence="12 13">
    <name type="scientific">Thermaerobacter composti</name>
    <dbReference type="NCBI Taxonomy" id="554949"/>
    <lineage>
        <taxon>Bacteria</taxon>
        <taxon>Bacillati</taxon>
        <taxon>Bacillota</taxon>
        <taxon>Clostridia</taxon>
        <taxon>Eubacteriales</taxon>
        <taxon>Clostridiales Family XVII. Incertae Sedis</taxon>
        <taxon>Thermaerobacter</taxon>
    </lineage>
</organism>
<dbReference type="GO" id="GO:0005524">
    <property type="term" value="F:ATP binding"/>
    <property type="evidence" value="ECO:0007669"/>
    <property type="project" value="UniProtKB-KW"/>
</dbReference>
<feature type="region of interest" description="Disordered" evidence="9">
    <location>
        <begin position="250"/>
        <end position="303"/>
    </location>
</feature>
<keyword evidence="5" id="KW-0547">Nucleotide-binding</keyword>
<evidence type="ECO:0000256" key="10">
    <source>
        <dbReference type="SAM" id="Phobius"/>
    </source>
</evidence>
<keyword evidence="4 10" id="KW-0812">Transmembrane</keyword>
<dbReference type="EMBL" id="CP132508">
    <property type="protein sequence ID" value="WPD19289.1"/>
    <property type="molecule type" value="Genomic_DNA"/>
</dbReference>
<comment type="similarity">
    <text evidence="2">Belongs to the ABC transporter superfamily.</text>
</comment>
<feature type="transmembrane region" description="Helical" evidence="10">
    <location>
        <begin position="400"/>
        <end position="428"/>
    </location>
</feature>
<accession>A0ABZ0QP78</accession>
<dbReference type="InterPro" id="IPR027417">
    <property type="entry name" value="P-loop_NTPase"/>
</dbReference>
<proteinExistence type="inferred from homology"/>
<name>A0ABZ0QP78_9FIRM</name>
<dbReference type="RefSeq" id="WP_135224772.1">
    <property type="nucleotide sequence ID" value="NZ_CP132508.1"/>
</dbReference>
<dbReference type="Pfam" id="PF00005">
    <property type="entry name" value="ABC_tran"/>
    <property type="match status" value="1"/>
</dbReference>
<dbReference type="InterPro" id="IPR013525">
    <property type="entry name" value="ABC2_TM"/>
</dbReference>
<feature type="transmembrane region" description="Helical" evidence="10">
    <location>
        <begin position="440"/>
        <end position="467"/>
    </location>
</feature>
<evidence type="ECO:0000256" key="3">
    <source>
        <dbReference type="ARBA" id="ARBA00022448"/>
    </source>
</evidence>
<dbReference type="PROSITE" id="PS50893">
    <property type="entry name" value="ABC_TRANSPORTER_2"/>
    <property type="match status" value="1"/>
</dbReference>
<evidence type="ECO:0000256" key="6">
    <source>
        <dbReference type="ARBA" id="ARBA00022840"/>
    </source>
</evidence>
<reference evidence="12 13" key="1">
    <citation type="submission" date="2023-08" db="EMBL/GenBank/DDBJ databases">
        <title>Genome sequence of Thermaerobacter compostii strain Ins1, a spore-forming filamentous bacterium isolated from a deep geothermal reservoir.</title>
        <authorList>
            <person name="Bregnard D."/>
            <person name="Gonzalez D."/>
            <person name="Junier P."/>
        </authorList>
    </citation>
    <scope>NUCLEOTIDE SEQUENCE [LARGE SCALE GENOMIC DNA]</scope>
    <source>
        <strain evidence="12 13">Ins1</strain>
    </source>
</reference>
<evidence type="ECO:0000256" key="5">
    <source>
        <dbReference type="ARBA" id="ARBA00022741"/>
    </source>
</evidence>
<keyword evidence="8 10" id="KW-0472">Membrane</keyword>
<evidence type="ECO:0000313" key="12">
    <source>
        <dbReference type="EMBL" id="WPD19289.1"/>
    </source>
</evidence>
<dbReference type="Proteomes" id="UP001304683">
    <property type="component" value="Chromosome"/>
</dbReference>
<dbReference type="InterPro" id="IPR003593">
    <property type="entry name" value="AAA+_ATPase"/>
</dbReference>
<evidence type="ECO:0000256" key="9">
    <source>
        <dbReference type="SAM" id="MobiDB-lite"/>
    </source>
</evidence>
<gene>
    <name evidence="12" type="ORF">Q5761_01045</name>
</gene>
<feature type="domain" description="ABC transporter" evidence="11">
    <location>
        <begin position="10"/>
        <end position="242"/>
    </location>
</feature>
<comment type="subcellular location">
    <subcellularLocation>
        <location evidence="1">Membrane</location>
        <topology evidence="1">Multi-pass membrane protein</topology>
    </subcellularLocation>
</comment>
<evidence type="ECO:0000313" key="13">
    <source>
        <dbReference type="Proteomes" id="UP001304683"/>
    </source>
</evidence>
<feature type="transmembrane region" description="Helical" evidence="10">
    <location>
        <begin position="526"/>
        <end position="547"/>
    </location>
</feature>
<keyword evidence="6 12" id="KW-0067">ATP-binding</keyword>
<protein>
    <submittedName>
        <fullName evidence="12">ABC transporter ATP-binding protein/permease</fullName>
    </submittedName>
</protein>
<sequence length="564" mass="59735">MRPESPAPLLEVDDLWKRYPGGPQALAGVGLRVLPGERVILLGRNGAGKTTLIRCVLGLVVPDAGRVRVAGVDVGRHPEAARRLVGVVFEEADNSYAYLTVLENVCYFGLLNGWAAARARGEALRRLAQVGLTDRAADLAQALSRGLRQKLALAVALTKDAPLLLLDEPTLGLDIEAQHALRRFLRDDMPADRGLLIATHDAAFAYAVGTRFVILHGGRIVWEGTRDTVQGPAALESRFLDAVRRAVPAPRDVGRTPVPTRVPRGAPPSSPPHGGGRPGLAEPPCPAAPPPPARPTTLATASPTPGLGHVLRAALLKKTAEYRRYWLDFAVGLAIKCIFFLGALFAVPDAPPRETALRVVGFGLWYLWAHVLAKLGNLVLEEAYQGTAEQVLVTRSRPVLLLAGTIAAEGLFSAIWVASFLVVAAALIGPTDLARGMQGLLGPALLLVPAGMAGMVGMGLAALGLSLRFKQVGSLTEVLLYYLLVFSGFFLPPGAMPAVLEGLNGLSPLARVVDGIRASWHGASPWLAGAGAWAVAVAWIVVGAWVLRTQWAWARRAGRVGSPV</sequence>
<feature type="compositionally biased region" description="Pro residues" evidence="9">
    <location>
        <begin position="281"/>
        <end position="294"/>
    </location>
</feature>